<evidence type="ECO:0000256" key="1">
    <source>
        <dbReference type="SAM" id="MobiDB-lite"/>
    </source>
</evidence>
<dbReference type="Proteomes" id="UP000799118">
    <property type="component" value="Unassembled WGS sequence"/>
</dbReference>
<accession>A0A6A4IAH9</accession>
<feature type="compositionally biased region" description="Basic and acidic residues" evidence="1">
    <location>
        <begin position="272"/>
        <end position="287"/>
    </location>
</feature>
<reference evidence="2" key="1">
    <citation type="journal article" date="2019" name="Environ. Microbiol.">
        <title>Fungal ecological strategies reflected in gene transcription - a case study of two litter decomposers.</title>
        <authorList>
            <person name="Barbi F."/>
            <person name="Kohler A."/>
            <person name="Barry K."/>
            <person name="Baskaran P."/>
            <person name="Daum C."/>
            <person name="Fauchery L."/>
            <person name="Ihrmark K."/>
            <person name="Kuo A."/>
            <person name="LaButti K."/>
            <person name="Lipzen A."/>
            <person name="Morin E."/>
            <person name="Grigoriev I.V."/>
            <person name="Henrissat B."/>
            <person name="Lindahl B."/>
            <person name="Martin F."/>
        </authorList>
    </citation>
    <scope>NUCLEOTIDE SEQUENCE</scope>
    <source>
        <strain evidence="2">JB14</strain>
    </source>
</reference>
<protein>
    <submittedName>
        <fullName evidence="2">Uncharacterized protein</fullName>
    </submittedName>
</protein>
<evidence type="ECO:0000313" key="2">
    <source>
        <dbReference type="EMBL" id="KAE9406308.1"/>
    </source>
</evidence>
<evidence type="ECO:0000313" key="3">
    <source>
        <dbReference type="Proteomes" id="UP000799118"/>
    </source>
</evidence>
<name>A0A6A4IAH9_9AGAR</name>
<organism evidence="2 3">
    <name type="scientific">Gymnopus androsaceus JB14</name>
    <dbReference type="NCBI Taxonomy" id="1447944"/>
    <lineage>
        <taxon>Eukaryota</taxon>
        <taxon>Fungi</taxon>
        <taxon>Dikarya</taxon>
        <taxon>Basidiomycota</taxon>
        <taxon>Agaricomycotina</taxon>
        <taxon>Agaricomycetes</taxon>
        <taxon>Agaricomycetidae</taxon>
        <taxon>Agaricales</taxon>
        <taxon>Marasmiineae</taxon>
        <taxon>Omphalotaceae</taxon>
        <taxon>Gymnopus</taxon>
    </lineage>
</organism>
<feature type="region of interest" description="Disordered" evidence="1">
    <location>
        <begin position="256"/>
        <end position="287"/>
    </location>
</feature>
<dbReference type="OrthoDB" id="3260393at2759"/>
<keyword evidence="3" id="KW-1185">Reference proteome</keyword>
<dbReference type="AlphaFoldDB" id="A0A6A4IAH9"/>
<dbReference type="EMBL" id="ML769403">
    <property type="protein sequence ID" value="KAE9406308.1"/>
    <property type="molecule type" value="Genomic_DNA"/>
</dbReference>
<gene>
    <name evidence="2" type="ORF">BT96DRAFT_987735</name>
</gene>
<sequence length="362" mass="40165">MFYSGSPYSSFFTSGLLPSHTATSTVDSEDEFLYEVDFRRRGSLPDTTSSAASVEQFYKERSFLSLDLAGAGSLRVPSMQTLRSHPSLQNLPNQKPMPKYADALPALPMASARASSILLPNAIAGPSKPATIIDTDLKRQISTKTSVSTVSTNYRRTKRSDALAQLEGRTDAALASFKFGGIKEEPTSDFISLSDDENSSEDEWDAYSDEDADFVDLDIDFTSSHRHSYSTPCQHDDEEDILPSSPLLVHKYAYSSSSPLSPIRTPRRRSKTRSDSFRSLTRTETRARTKTMSMFPSNDSSRKYTSFMDLDHPTSELRPTLKRLSSLPTNTTGIPAPLLSSKAKTEEWRQWSSFIEISAVVA</sequence>
<proteinExistence type="predicted"/>